<dbReference type="Proteomes" id="UP000288388">
    <property type="component" value="Unassembled WGS sequence"/>
</dbReference>
<accession>A0A437UKF2</accession>
<dbReference type="PANTHER" id="PTHR14226">
    <property type="entry name" value="NEUROPATHY TARGET ESTERASE/SWISS CHEESE D.MELANOGASTER"/>
    <property type="match status" value="1"/>
</dbReference>
<dbReference type="PROSITE" id="PS51635">
    <property type="entry name" value="PNPLA"/>
    <property type="match status" value="1"/>
</dbReference>
<dbReference type="EMBL" id="RYZS01000001">
    <property type="protein sequence ID" value="RVU94103.1"/>
    <property type="molecule type" value="Genomic_DNA"/>
</dbReference>
<name>A0A437UKF2_ENTAV</name>
<feature type="short sequence motif" description="DGA/G" evidence="4">
    <location>
        <begin position="306"/>
        <end position="308"/>
    </location>
</feature>
<dbReference type="InterPro" id="IPR016035">
    <property type="entry name" value="Acyl_Trfase/lysoPLipase"/>
</dbReference>
<dbReference type="GO" id="GO:0016042">
    <property type="term" value="P:lipid catabolic process"/>
    <property type="evidence" value="ECO:0007669"/>
    <property type="project" value="UniProtKB-UniRule"/>
</dbReference>
<protein>
    <submittedName>
        <fullName evidence="6">Patatin-like phospholipase family protein</fullName>
    </submittedName>
</protein>
<keyword evidence="2 4" id="KW-0442">Lipid degradation</keyword>
<dbReference type="InterPro" id="IPR002641">
    <property type="entry name" value="PNPLA_dom"/>
</dbReference>
<feature type="domain" description="PNPLA" evidence="5">
    <location>
        <begin position="136"/>
        <end position="319"/>
    </location>
</feature>
<feature type="active site" description="Proton acceptor" evidence="4">
    <location>
        <position position="306"/>
    </location>
</feature>
<feature type="active site" description="Nucleophile" evidence="4">
    <location>
        <position position="169"/>
    </location>
</feature>
<evidence type="ECO:0000259" key="5">
    <source>
        <dbReference type="PROSITE" id="PS51635"/>
    </source>
</evidence>
<dbReference type="Pfam" id="PF01734">
    <property type="entry name" value="Patatin"/>
    <property type="match status" value="1"/>
</dbReference>
<evidence type="ECO:0000256" key="3">
    <source>
        <dbReference type="ARBA" id="ARBA00023098"/>
    </source>
</evidence>
<evidence type="ECO:0000313" key="6">
    <source>
        <dbReference type="EMBL" id="RVU94103.1"/>
    </source>
</evidence>
<comment type="caution">
    <text evidence="6">The sequence shown here is derived from an EMBL/GenBank/DDBJ whole genome shotgun (WGS) entry which is preliminary data.</text>
</comment>
<dbReference type="CDD" id="cd07209">
    <property type="entry name" value="Pat_hypo_Ecoli_Z1214_like"/>
    <property type="match status" value="1"/>
</dbReference>
<dbReference type="AlphaFoldDB" id="A0A437UKF2"/>
<feature type="short sequence motif" description="GXSXG" evidence="4">
    <location>
        <begin position="167"/>
        <end position="171"/>
    </location>
</feature>
<feature type="short sequence motif" description="GXGXXG" evidence="4">
    <location>
        <begin position="140"/>
        <end position="145"/>
    </location>
</feature>
<evidence type="ECO:0000256" key="4">
    <source>
        <dbReference type="PROSITE-ProRule" id="PRU01161"/>
    </source>
</evidence>
<organism evidence="6 7">
    <name type="scientific">Enterococcus avium</name>
    <name type="common">Streptococcus avium</name>
    <dbReference type="NCBI Taxonomy" id="33945"/>
    <lineage>
        <taxon>Bacteria</taxon>
        <taxon>Bacillati</taxon>
        <taxon>Bacillota</taxon>
        <taxon>Bacilli</taxon>
        <taxon>Lactobacillales</taxon>
        <taxon>Enterococcaceae</taxon>
        <taxon>Enterococcus</taxon>
    </lineage>
</organism>
<evidence type="ECO:0000256" key="2">
    <source>
        <dbReference type="ARBA" id="ARBA00022963"/>
    </source>
</evidence>
<proteinExistence type="predicted"/>
<dbReference type="Gene3D" id="3.40.1090.10">
    <property type="entry name" value="Cytosolic phospholipase A2 catalytic domain"/>
    <property type="match status" value="1"/>
</dbReference>
<keyword evidence="3 4" id="KW-0443">Lipid metabolism</keyword>
<evidence type="ECO:0000313" key="7">
    <source>
        <dbReference type="Proteomes" id="UP000288388"/>
    </source>
</evidence>
<dbReference type="InterPro" id="IPR050301">
    <property type="entry name" value="NTE"/>
</dbReference>
<sequence length="546" mass="63516">MELKRIYMSDVLAFWGRFQQMQLLFPFYASHSQGRSAFLAAVKRGEGYWIQCKSHWLLVDKMDESDSWRIKNLLISTELNWQTAFVMLENAARQKFKQKLQIKIEANLILQQWLIAQGYQPNNGVWQKEMVYHTGLVLGGGGARGAYQIGVWKALLEKNIQFEVITGTSVGGLNGALIAQGDYNQALALWEEIETDKVLDITFKEVEELDFSAQVDQLRTFVRTSLRQRGISSEPLRRLLEDRLDVQSIQEGCPFYIVTTKVPAFQEVVVSLNECREEEIIDWLLASASFFPMMTMAKIKNEFYVDGGYRNNLPVDIALQKPITEVIIVDVHGPGLDKKYRLPNEIAELSLVSPWSLGDLLLFQSARSSENIDLGYLETKRALGELQGYRYFFSRNVDFERITKKFLHYLKTEIAVNSATLYPELKKFFQQNIPIELLSLAFMEFFAYWVNVSPVRVFTPQEFIETILRQFEMPIKLNANFSVQEQIEDFIENHNIFSTYYQVLQIYQLQGSLEKFYRRWPIPTMLAVFLKYMRNGYLINDLYNDK</sequence>
<dbReference type="PANTHER" id="PTHR14226:SF29">
    <property type="entry name" value="NEUROPATHY TARGET ESTERASE SWS"/>
    <property type="match status" value="1"/>
</dbReference>
<dbReference type="RefSeq" id="WP_127978352.1">
    <property type="nucleotide sequence ID" value="NZ_JBPFKW010000211.1"/>
</dbReference>
<dbReference type="SUPFAM" id="SSF52151">
    <property type="entry name" value="FabD/lysophospholipase-like"/>
    <property type="match status" value="1"/>
</dbReference>
<evidence type="ECO:0000256" key="1">
    <source>
        <dbReference type="ARBA" id="ARBA00022801"/>
    </source>
</evidence>
<keyword evidence="1 4" id="KW-0378">Hydrolase</keyword>
<dbReference type="GO" id="GO:0016787">
    <property type="term" value="F:hydrolase activity"/>
    <property type="evidence" value="ECO:0007669"/>
    <property type="project" value="UniProtKB-UniRule"/>
</dbReference>
<reference evidence="6 7" key="1">
    <citation type="submission" date="2018-12" db="EMBL/GenBank/DDBJ databases">
        <title>A novel vanA-carrying plasmid in a clinical isolate of Enterococcus avium.</title>
        <authorList>
            <person name="Bernasconi O.J."/>
            <person name="Luzzaro F."/>
            <person name="Endimiani A."/>
        </authorList>
    </citation>
    <scope>NUCLEOTIDE SEQUENCE [LARGE SCALE GENOMIC DNA]</scope>
    <source>
        <strain evidence="6 7">LC0559/18</strain>
    </source>
</reference>
<gene>
    <name evidence="6" type="ORF">EK398_04060</name>
</gene>